<reference evidence="1" key="1">
    <citation type="submission" date="2024-07" db="EMBL/GenBank/DDBJ databases">
        <authorList>
            <person name="Yu S.T."/>
        </authorList>
    </citation>
    <scope>NUCLEOTIDE SEQUENCE</scope>
    <source>
        <strain evidence="1">R08</strain>
    </source>
</reference>
<dbReference type="RefSeq" id="WP_369189376.1">
    <property type="nucleotide sequence ID" value="NZ_CP163431.1"/>
</dbReference>
<dbReference type="EMBL" id="CP163431">
    <property type="protein sequence ID" value="XDQ03506.1"/>
    <property type="molecule type" value="Genomic_DNA"/>
</dbReference>
<protein>
    <submittedName>
        <fullName evidence="1">Uncharacterized protein</fullName>
    </submittedName>
</protein>
<proteinExistence type="predicted"/>
<accession>A0AB39ME90</accession>
<name>A0AB39ME90_9ACTN</name>
<evidence type="ECO:0000313" key="1">
    <source>
        <dbReference type="EMBL" id="XDQ03506.1"/>
    </source>
</evidence>
<dbReference type="AlphaFoldDB" id="A0AB39ME90"/>
<sequence length="209" mass="22330">MATYGSILIPLPLEAAAPVLREVCVAAYAAPAGPGFCLVHPDRFIDGNGVFGLAGPVSAALGVPVLAAFQYDGDRLELEVWRDGVRAYRYDSWPGVRDDEPADGTPADADPAAFLDFAAGPVDGYRLACALADTPLDERDMDVDGEPGYVWAQGLHWDVLGALGHPDRVIGRAQRDHCHFRRAPKILAELLESGELVVVGTTGHRDDTL</sequence>
<organism evidence="1">
    <name type="scientific">Streptomyces sp. R08</name>
    <dbReference type="NCBI Taxonomy" id="3238624"/>
    <lineage>
        <taxon>Bacteria</taxon>
        <taxon>Bacillati</taxon>
        <taxon>Actinomycetota</taxon>
        <taxon>Actinomycetes</taxon>
        <taxon>Kitasatosporales</taxon>
        <taxon>Streptomycetaceae</taxon>
        <taxon>Streptomyces</taxon>
    </lineage>
</organism>
<gene>
    <name evidence="1" type="ORF">AB5J58_26635</name>
</gene>